<evidence type="ECO:0000313" key="9">
    <source>
        <dbReference type="EMBL" id="CEM61411.1"/>
    </source>
</evidence>
<dbReference type="InterPro" id="IPR050366">
    <property type="entry name" value="BP-dependent_transpt_permease"/>
</dbReference>
<keyword evidence="4 7" id="KW-0812">Transmembrane</keyword>
<dbReference type="Proteomes" id="UP000042527">
    <property type="component" value="Unassembled WGS sequence"/>
</dbReference>
<sequence>MQKIIKKEKTFRLLSLFIILFVLIVSYLRPAHVLNFNERLIPPSFSHIFGTDHMGRNVFFLSIEGFRNTFLIALLSQVIPFFFGGLIGAAIGFYKTIFDEFLLHLMNIMLTLPMILSAIFLSAVIGNGLITVLIVISIFGFVYNIKLVRAEISVVKNEDFILALRVNGVSDLSIFIHNILPRAYYLLLPILPLIIAHSMIAVSSFSFLGMSFDLSTPELGTILKDSLRFSGSAPWLIIFPGLFQFICVMIFTKYSDLLEERLKQGGGVLK</sequence>
<dbReference type="GO" id="GO:0055085">
    <property type="term" value="P:transmembrane transport"/>
    <property type="evidence" value="ECO:0007669"/>
    <property type="project" value="InterPro"/>
</dbReference>
<comment type="subcellular location">
    <subcellularLocation>
        <location evidence="1 7">Cell membrane</location>
        <topology evidence="1 7">Multi-pass membrane protein</topology>
    </subcellularLocation>
</comment>
<dbReference type="RefSeq" id="WP_002699573.1">
    <property type="nucleotide sequence ID" value="NZ_CDNC01000011.1"/>
</dbReference>
<comment type="similarity">
    <text evidence="7">Belongs to the binding-protein-dependent transport system permease family.</text>
</comment>
<keyword evidence="11" id="KW-1185">Reference proteome</keyword>
<dbReference type="GO" id="GO:0005886">
    <property type="term" value="C:plasma membrane"/>
    <property type="evidence" value="ECO:0007669"/>
    <property type="project" value="UniProtKB-SubCell"/>
</dbReference>
<evidence type="ECO:0000256" key="3">
    <source>
        <dbReference type="ARBA" id="ARBA00022475"/>
    </source>
</evidence>
<evidence type="ECO:0000256" key="2">
    <source>
        <dbReference type="ARBA" id="ARBA00022448"/>
    </source>
</evidence>
<dbReference type="CDD" id="cd06261">
    <property type="entry name" value="TM_PBP2"/>
    <property type="match status" value="1"/>
</dbReference>
<gene>
    <name evidence="10" type="ORF">FUT82_14300</name>
    <name evidence="9" type="ORF">TPHV1_190018</name>
</gene>
<dbReference type="Proteomes" id="UP000323594">
    <property type="component" value="Chromosome"/>
</dbReference>
<dbReference type="PANTHER" id="PTHR43386:SF1">
    <property type="entry name" value="D,D-DIPEPTIDE TRANSPORT SYSTEM PERMEASE PROTEIN DDPC-RELATED"/>
    <property type="match status" value="1"/>
</dbReference>
<dbReference type="SUPFAM" id="SSF161098">
    <property type="entry name" value="MetI-like"/>
    <property type="match status" value="1"/>
</dbReference>
<dbReference type="EMBL" id="CP042817">
    <property type="protein sequence ID" value="QEJ99046.1"/>
    <property type="molecule type" value="Genomic_DNA"/>
</dbReference>
<dbReference type="InterPro" id="IPR000515">
    <property type="entry name" value="MetI-like"/>
</dbReference>
<organism evidence="9 11">
    <name type="scientific">Treponema phagedenis</name>
    <dbReference type="NCBI Taxonomy" id="162"/>
    <lineage>
        <taxon>Bacteria</taxon>
        <taxon>Pseudomonadati</taxon>
        <taxon>Spirochaetota</taxon>
        <taxon>Spirochaetia</taxon>
        <taxon>Spirochaetales</taxon>
        <taxon>Treponemataceae</taxon>
        <taxon>Treponema</taxon>
    </lineage>
</organism>
<keyword evidence="2 7" id="KW-0813">Transport</keyword>
<keyword evidence="3" id="KW-1003">Cell membrane</keyword>
<feature type="transmembrane region" description="Helical" evidence="7">
    <location>
        <begin position="101"/>
        <end position="123"/>
    </location>
</feature>
<name>A0A0B7GXR3_TREPH</name>
<feature type="transmembrane region" description="Helical" evidence="7">
    <location>
        <begin position="129"/>
        <end position="148"/>
    </location>
</feature>
<evidence type="ECO:0000256" key="7">
    <source>
        <dbReference type="RuleBase" id="RU363032"/>
    </source>
</evidence>
<dbReference type="PROSITE" id="PS50928">
    <property type="entry name" value="ABC_TM1"/>
    <property type="match status" value="1"/>
</dbReference>
<dbReference type="GeneID" id="57754286"/>
<dbReference type="Gene3D" id="1.10.3720.10">
    <property type="entry name" value="MetI-like"/>
    <property type="match status" value="1"/>
</dbReference>
<feature type="domain" description="ABC transmembrane type-1" evidence="8">
    <location>
        <begin position="66"/>
        <end position="255"/>
    </location>
</feature>
<dbReference type="OrthoDB" id="370841at2"/>
<evidence type="ECO:0000313" key="12">
    <source>
        <dbReference type="Proteomes" id="UP000323594"/>
    </source>
</evidence>
<dbReference type="Pfam" id="PF00528">
    <property type="entry name" value="BPD_transp_1"/>
    <property type="match status" value="1"/>
</dbReference>
<evidence type="ECO:0000313" key="11">
    <source>
        <dbReference type="Proteomes" id="UP000042527"/>
    </source>
</evidence>
<protein>
    <submittedName>
        <fullName evidence="10">ABC transporter permease</fullName>
    </submittedName>
    <submittedName>
        <fullName evidence="9">ABC transporter, permease protein</fullName>
    </submittedName>
</protein>
<keyword evidence="6 7" id="KW-0472">Membrane</keyword>
<reference evidence="10 12" key="3">
    <citation type="submission" date="2019-08" db="EMBL/GenBank/DDBJ databases">
        <authorList>
            <person name="Kuhnert P."/>
        </authorList>
    </citation>
    <scope>NUCLEOTIDE SEQUENCE [LARGE SCALE GENOMIC DNA]</scope>
    <source>
        <strain evidence="10 12">B36.5</strain>
    </source>
</reference>
<dbReference type="InterPro" id="IPR035906">
    <property type="entry name" value="MetI-like_sf"/>
</dbReference>
<feature type="transmembrane region" description="Helical" evidence="7">
    <location>
        <begin position="70"/>
        <end position="94"/>
    </location>
</feature>
<dbReference type="EMBL" id="CDNC01000011">
    <property type="protein sequence ID" value="CEM61411.1"/>
    <property type="molecule type" value="Genomic_DNA"/>
</dbReference>
<dbReference type="PANTHER" id="PTHR43386">
    <property type="entry name" value="OLIGOPEPTIDE TRANSPORT SYSTEM PERMEASE PROTEIN APPC"/>
    <property type="match status" value="1"/>
</dbReference>
<evidence type="ECO:0000259" key="8">
    <source>
        <dbReference type="PROSITE" id="PS50928"/>
    </source>
</evidence>
<evidence type="ECO:0000256" key="6">
    <source>
        <dbReference type="ARBA" id="ARBA00023136"/>
    </source>
</evidence>
<evidence type="ECO:0000256" key="1">
    <source>
        <dbReference type="ARBA" id="ARBA00004651"/>
    </source>
</evidence>
<accession>A0A0B7GXR3</accession>
<feature type="transmembrane region" description="Helical" evidence="7">
    <location>
        <begin position="183"/>
        <end position="212"/>
    </location>
</feature>
<keyword evidence="5 7" id="KW-1133">Transmembrane helix</keyword>
<feature type="transmembrane region" description="Helical" evidence="7">
    <location>
        <begin position="232"/>
        <end position="251"/>
    </location>
</feature>
<reference evidence="9" key="2">
    <citation type="submission" date="2015-01" db="EMBL/GenBank/DDBJ databases">
        <authorList>
            <person name="Xiang T."/>
            <person name="Song Y."/>
            <person name="Huang L."/>
            <person name="Wang B."/>
            <person name="Wu P."/>
        </authorList>
    </citation>
    <scope>NUCLEOTIDE SEQUENCE [LARGE SCALE GENOMIC DNA]</scope>
    <source>
        <strain evidence="9">V1</strain>
    </source>
</reference>
<evidence type="ECO:0000256" key="5">
    <source>
        <dbReference type="ARBA" id="ARBA00022989"/>
    </source>
</evidence>
<evidence type="ECO:0000313" key="10">
    <source>
        <dbReference type="EMBL" id="QEJ99046.1"/>
    </source>
</evidence>
<reference evidence="11" key="1">
    <citation type="submission" date="2015-01" db="EMBL/GenBank/DDBJ databases">
        <authorList>
            <person name="Manzoor Shahid"/>
            <person name="Zubair Saima"/>
        </authorList>
    </citation>
    <scope>NUCLEOTIDE SEQUENCE [LARGE SCALE GENOMIC DNA]</scope>
    <source>
        <strain evidence="11">V1</strain>
    </source>
</reference>
<dbReference type="AlphaFoldDB" id="A0A0B7GXR3"/>
<evidence type="ECO:0000256" key="4">
    <source>
        <dbReference type="ARBA" id="ARBA00022692"/>
    </source>
</evidence>
<proteinExistence type="inferred from homology"/>